<dbReference type="PROSITE" id="PS50095">
    <property type="entry name" value="PLAT"/>
    <property type="match status" value="1"/>
</dbReference>
<dbReference type="InterPro" id="IPR036392">
    <property type="entry name" value="PLAT/LH2_dom_sf"/>
</dbReference>
<dbReference type="EMBL" id="VIIS01002077">
    <property type="protein sequence ID" value="KAF0288814.1"/>
    <property type="molecule type" value="Genomic_DNA"/>
</dbReference>
<dbReference type="SUPFAM" id="SSF49723">
    <property type="entry name" value="Lipase/lipooxygenase domain (PLAT/LH2 domain)"/>
    <property type="match status" value="1"/>
</dbReference>
<dbReference type="InterPro" id="IPR013122">
    <property type="entry name" value="PKD1_2_channel"/>
</dbReference>
<dbReference type="GO" id="GO:0016020">
    <property type="term" value="C:membrane"/>
    <property type="evidence" value="ECO:0007669"/>
    <property type="project" value="UniProtKB-SubCell"/>
</dbReference>
<evidence type="ECO:0000256" key="2">
    <source>
        <dbReference type="ARBA" id="ARBA00007200"/>
    </source>
</evidence>
<keyword evidence="3 9" id="KW-0812">Transmembrane</keyword>
<organism evidence="11 12">
    <name type="scientific">Amphibalanus amphitrite</name>
    <name type="common">Striped barnacle</name>
    <name type="synonym">Balanus amphitrite</name>
    <dbReference type="NCBI Taxonomy" id="1232801"/>
    <lineage>
        <taxon>Eukaryota</taxon>
        <taxon>Metazoa</taxon>
        <taxon>Ecdysozoa</taxon>
        <taxon>Arthropoda</taxon>
        <taxon>Crustacea</taxon>
        <taxon>Multicrustacea</taxon>
        <taxon>Cirripedia</taxon>
        <taxon>Thoracica</taxon>
        <taxon>Thoracicalcarea</taxon>
        <taxon>Balanomorpha</taxon>
        <taxon>Balanoidea</taxon>
        <taxon>Balanidae</taxon>
        <taxon>Amphibalaninae</taxon>
        <taxon>Amphibalanus</taxon>
    </lineage>
</organism>
<dbReference type="InterPro" id="IPR002859">
    <property type="entry name" value="PKD/REJ-like"/>
</dbReference>
<name>A0A6A4VBB4_AMPAM</name>
<keyword evidence="4" id="KW-0732">Signal</keyword>
<dbReference type="GO" id="GO:0005509">
    <property type="term" value="F:calcium ion binding"/>
    <property type="evidence" value="ECO:0007669"/>
    <property type="project" value="InterPro"/>
</dbReference>
<keyword evidence="12" id="KW-1185">Reference proteome</keyword>
<dbReference type="GO" id="GO:0050982">
    <property type="term" value="P:detection of mechanical stimulus"/>
    <property type="evidence" value="ECO:0007669"/>
    <property type="project" value="TreeGrafter"/>
</dbReference>
<sequence>MVGRSIRSRLDLLHPDMRKGVTEHRVKQKEFMTASALQECATVCGQLGVAYSAVETMDLELGTLACLCAPTEEFELVTASSTECTACSDGSCGGVDGIVMVSPAAEDLAALTVTVAPDGTPVVAGSAATVSATADVNDVEFTIQAGDRSPAFNISGVDDTTGTSGATLSQEVLFYYPGTFTISVSAQKRAGKAVLSQQVSVNVTQAASLLEANCPPVQEPNIPYFCGAAVTGSDTSVTATFSDGAELTAQLPTVPIVLRGSAPPQSAMASDAERPTGSATFLVAAPFDTPSRLLSVRTFGSVAGTCTGEVVTPTCTDPDVFCPGAGCTSSCGLVPDTTAEYQCTASTFCPLTRLCSAGAVDAGTCGTVSAPAGFAASGAVFSIPVSAGAHTYQEITTEVLAQPGDMIQVTCTDGGLVAAMAVPSGGDLDSTGVALTTSTGQSVRHLLEVVAAPLQQFSWAHTCVTPVQLVTFTAALPDGASVTNATSCEYIIRNMSISLMQANHEMVPDTKDGPIYLDTALPVTVRLQMLEGAPALMNWDYGTEDLPHGTQDLQARVDPATFYNQTVTYPMPGTFIINGSATNTHSETLGATWATQEVILQNPVVEAWAVEITNTQILTEPTNAIEANVNFLVKLPETERLPTDASIYAHFGDGYHMEDFHPLSEYGIVDGETLPEAGFYSFTFTHHYAQAGLYNVTIDMKNEISNVTLEIPVDVEEKIIDFAVEMKFELNDALSDGLGDDENEFHNDKNITFIMLMTQGSVTRYELYNTSSGVEELLQTFKVENKLHPTVGEFYYYFSENQELNITFKAFNTYEESDSVEASIWIKDPVTEIEGIMIVEGEDVTSRGEDKPINITFNCASTHSLCLVIDYGDGAPLAAYGDEGICMANFSEAKFQPNDLTMPMIVEHTYWADGKYNLTAILFNPVSFGKASLTFLVVPFSCKKPIITVNGASLVKETANGYFRSNPIVVDTETYIPNCEVPFTSIERWMVSKIDPLTGETIEPIVIQNILPSWNKSSLLIKKNFLDFGLYKLDYSKQLYEGDEPPNIPYEVMTTSYVVVIRSPLVAIMVPGSVSRLVRGWGQQASLDPGSNSIDPDLPEDKSFECEWYCRQLTEEFPMNGTVMLDKPLLPVRNVGDPVPSGRSGCFGSGPGRLDFNSCKWDIDTNIFHPAGEDITFHLVVVIKKNGRRAESFIDLEMVSGKPPMMTIKCVSPKLCSPTEGGVFINPENRLGLIGNCSFDCYPPLTYEWTVSMNAKAVNGISNIAMTTPAALEMVASSMDSIISSTYGSPESSLNLDSDTSSASIRVVGDMLNGAEDADLSTPEDMTVSFTTVNNVIGANIGASALIAEDTECKAVPPADLKKSPKMEYDPRITDYSKPVDNTDILKQQACNVRDHSMGASEENAKKFDGMGEKMKFLALQKMVLGETQEIRSASGVVMKNQIMKNMTAAVLGIGDSGSNVQTGENFCPTGNCDDPVGTSMAEYPKNTKSGAAGADALGKDTKVVSMEVTLGDGSENVAVANLSEPLVITIKKPAMNMSSEPNCTNCNPGPSGIDPSVALKGKIVPLIYSQFNIPRPDSTFNVEMYLPTTEPHRLFVMVSIGKQPTLKNHDLFKMVEDFPKITEAPSEVDAVTKYDWFVGVEHVNNRTGRVFVAVGELKEELDLEAIKQKLDTNETIDDVRSKDLLVKNFSTPYLIRTFTSGCFYFDNDLNRWTSYGLTCVGADAETISCATTHLSTFASGLVVEPNTIDFAYVFANASFTDNLTIYMTMIVSLGLYLILVIWSRYQDKKDVEKVGARPMPDNVESDKYLYEVMVYTGHKSDAATDSVVSMVLVGDKDETCPRTFGKPKRKFFRKGGQDAFVMACPRPLGDLLHLRVWHDNSGVGRYSSWYLQYIHIRDVQTGKHYDFVADRWLAVEENDGKIDALIPVAGKEQLGQFSHVFSHTSQQNLSDGHLWFSVFLRPPRSRFTRVQRVSSCFALLFLSMMVNAMWYGVVPSTPSSGALNFGPMSLSIEQISVGVMSNLIIFPPSFLIVFLFKKSRARKLRKSRIDEALEKQKFGNQVAKSERPASVASHGEKSDEGNDKKKKKKKKPLLLPWWCRIIAWILCIICLFGSAFIVWAYGVQFGNEKTTKWLTSLLTSFFSSILLIQPIKVFLIAMVVSSIFKSVDLESDDADEDELYNSQVNLFGIATIFAEAVPGGGFLPGWRFDGVRLIRHHAGFQTFVFICEITYMFFIIYFMVREIRDMIKQKKDYFKSYWVYSEIAIILLSWAAFIVYILRYIETDAVLKIFKDTYGNGYVKMQYAQTLDDVFGYLLGMLVFIATIKFSKLLRFNRRIGMLSATLKQCWGDLTGFFLIFFIALGTFAMVFHLLLLTHMDDFKNIMSATESAFAMMLNKFDFESMRAASLLAVVLFLMFAITMSIFFVNVLLTIIIRAFQQVKDDVLNQPNDFEILEFVQMRMFRFIGLGQHRVQPLREHVKQFQEEQQRKDKQQKQIDQLPSKMDQFLSQVNDMYFDGQLDLNNKEFLKKTLASKKNK</sequence>
<evidence type="ECO:0000256" key="7">
    <source>
        <dbReference type="PROSITE-ProRule" id="PRU00152"/>
    </source>
</evidence>
<feature type="transmembrane region" description="Helical" evidence="9">
    <location>
        <begin position="1764"/>
        <end position="1784"/>
    </location>
</feature>
<dbReference type="FunFam" id="2.60.60.20:FF:000022">
    <property type="entry name" value="Uncharacterized protein"/>
    <property type="match status" value="1"/>
</dbReference>
<dbReference type="InterPro" id="IPR035986">
    <property type="entry name" value="PKD_dom_sf"/>
</dbReference>
<dbReference type="InterPro" id="IPR000203">
    <property type="entry name" value="GPS"/>
</dbReference>
<feature type="transmembrane region" description="Helical" evidence="9">
    <location>
        <begin position="1974"/>
        <end position="1995"/>
    </location>
</feature>
<feature type="transmembrane region" description="Helical" evidence="9">
    <location>
        <begin position="2185"/>
        <end position="2207"/>
    </location>
</feature>
<feature type="compositionally biased region" description="Basic and acidic residues" evidence="8">
    <location>
        <begin position="2075"/>
        <end position="2084"/>
    </location>
</feature>
<proteinExistence type="inferred from homology"/>
<feature type="transmembrane region" description="Helical" evidence="9">
    <location>
        <begin position="2095"/>
        <end position="2122"/>
    </location>
</feature>
<keyword evidence="5 9" id="KW-1133">Transmembrane helix</keyword>
<dbReference type="GO" id="GO:0005262">
    <property type="term" value="F:calcium channel activity"/>
    <property type="evidence" value="ECO:0007669"/>
    <property type="project" value="TreeGrafter"/>
</dbReference>
<dbReference type="SMART" id="SM00308">
    <property type="entry name" value="LH2"/>
    <property type="match status" value="1"/>
</dbReference>
<dbReference type="OrthoDB" id="6379436at2759"/>
<feature type="transmembrane region" description="Helical" evidence="9">
    <location>
        <begin position="2015"/>
        <end position="2037"/>
    </location>
</feature>
<evidence type="ECO:0000256" key="8">
    <source>
        <dbReference type="SAM" id="MobiDB-lite"/>
    </source>
</evidence>
<feature type="transmembrane region" description="Helical" evidence="9">
    <location>
        <begin position="2405"/>
        <end position="2434"/>
    </location>
</feature>
<dbReference type="PANTHER" id="PTHR10877">
    <property type="entry name" value="POLYCYSTIN FAMILY MEMBER"/>
    <property type="match status" value="1"/>
</dbReference>
<feature type="transmembrane region" description="Helical" evidence="9">
    <location>
        <begin position="2260"/>
        <end position="2282"/>
    </location>
</feature>
<evidence type="ECO:0000256" key="6">
    <source>
        <dbReference type="ARBA" id="ARBA00023136"/>
    </source>
</evidence>
<feature type="transmembrane region" description="Helical" evidence="9">
    <location>
        <begin position="2351"/>
        <end position="2374"/>
    </location>
</feature>
<gene>
    <name evidence="11" type="primary">Pkd1l2_1</name>
    <name evidence="11" type="ORF">FJT64_012803</name>
</gene>
<dbReference type="SMART" id="SM00303">
    <property type="entry name" value="GPS"/>
    <property type="match status" value="1"/>
</dbReference>
<dbReference type="InterPro" id="IPR051223">
    <property type="entry name" value="Polycystin"/>
</dbReference>
<dbReference type="PANTHER" id="PTHR10877:SF150">
    <property type="entry name" value="REJ DOMAIN-CONTAINING PROTEIN"/>
    <property type="match status" value="1"/>
</dbReference>
<feature type="domain" description="PLAT" evidence="10">
    <location>
        <begin position="1809"/>
        <end position="1928"/>
    </location>
</feature>
<accession>A0A6A4VBB4</accession>
<reference evidence="11 12" key="1">
    <citation type="submission" date="2019-07" db="EMBL/GenBank/DDBJ databases">
        <title>Draft genome assembly of a fouling barnacle, Amphibalanus amphitrite (Darwin, 1854): The first reference genome for Thecostraca.</title>
        <authorList>
            <person name="Kim W."/>
        </authorList>
    </citation>
    <scope>NUCLEOTIDE SEQUENCE [LARGE SCALE GENOMIC DNA]</scope>
    <source>
        <strain evidence="11">SNU_AA5</strain>
        <tissue evidence="11">Soma without cirri and trophi</tissue>
    </source>
</reference>
<comment type="caution">
    <text evidence="7">Lacks conserved residue(s) required for the propagation of feature annotation.</text>
</comment>
<evidence type="ECO:0000313" key="11">
    <source>
        <dbReference type="EMBL" id="KAF0288814.1"/>
    </source>
</evidence>
<evidence type="ECO:0000259" key="10">
    <source>
        <dbReference type="PROSITE" id="PS50095"/>
    </source>
</evidence>
<dbReference type="Pfam" id="PF08016">
    <property type="entry name" value="PKD_channel"/>
    <property type="match status" value="1"/>
</dbReference>
<dbReference type="Pfam" id="PF01477">
    <property type="entry name" value="PLAT"/>
    <property type="match status" value="1"/>
</dbReference>
<comment type="similarity">
    <text evidence="2">Belongs to the polycystin family.</text>
</comment>
<evidence type="ECO:0000256" key="1">
    <source>
        <dbReference type="ARBA" id="ARBA00004141"/>
    </source>
</evidence>
<feature type="region of interest" description="Disordered" evidence="8">
    <location>
        <begin position="2061"/>
        <end position="2086"/>
    </location>
</feature>
<comment type="subcellular location">
    <subcellularLocation>
        <location evidence="1">Membrane</location>
        <topology evidence="1">Multi-pass membrane protein</topology>
    </subcellularLocation>
</comment>
<evidence type="ECO:0000256" key="9">
    <source>
        <dbReference type="SAM" id="Phobius"/>
    </source>
</evidence>
<feature type="transmembrane region" description="Helical" evidence="9">
    <location>
        <begin position="2142"/>
        <end position="2165"/>
    </location>
</feature>
<evidence type="ECO:0000256" key="4">
    <source>
        <dbReference type="ARBA" id="ARBA00022729"/>
    </source>
</evidence>
<feature type="transmembrane region" description="Helical" evidence="9">
    <location>
        <begin position="2311"/>
        <end position="2331"/>
    </location>
</feature>
<dbReference type="PRINTS" id="PR01433">
    <property type="entry name" value="POLYCYSTIN2"/>
</dbReference>
<dbReference type="InterPro" id="IPR003915">
    <property type="entry name" value="PKD_2"/>
</dbReference>
<dbReference type="Gene3D" id="2.60.60.20">
    <property type="entry name" value="PLAT/LH2 domain"/>
    <property type="match status" value="1"/>
</dbReference>
<dbReference type="Pfam" id="PF02010">
    <property type="entry name" value="REJ"/>
    <property type="match status" value="1"/>
</dbReference>
<comment type="caution">
    <text evidence="11">The sequence shown here is derived from an EMBL/GenBank/DDBJ whole genome shotgun (WGS) entry which is preliminary data.</text>
</comment>
<dbReference type="InterPro" id="IPR001024">
    <property type="entry name" value="PLAT/LH2_dom"/>
</dbReference>
<evidence type="ECO:0000313" key="12">
    <source>
        <dbReference type="Proteomes" id="UP000440578"/>
    </source>
</evidence>
<feature type="transmembrane region" description="Helical" evidence="9">
    <location>
        <begin position="2219"/>
        <end position="2239"/>
    </location>
</feature>
<evidence type="ECO:0000256" key="3">
    <source>
        <dbReference type="ARBA" id="ARBA00022692"/>
    </source>
</evidence>
<protein>
    <submittedName>
        <fullName evidence="11">Polycystic kidney disease protein 1-like 2</fullName>
    </submittedName>
</protein>
<evidence type="ECO:0000256" key="5">
    <source>
        <dbReference type="ARBA" id="ARBA00022989"/>
    </source>
</evidence>
<dbReference type="SUPFAM" id="SSF49299">
    <property type="entry name" value="PKD domain"/>
    <property type="match status" value="1"/>
</dbReference>
<dbReference type="Proteomes" id="UP000440578">
    <property type="component" value="Unassembled WGS sequence"/>
</dbReference>
<keyword evidence="6 9" id="KW-0472">Membrane</keyword>